<dbReference type="PANTHER" id="PTHR34800">
    <property type="entry name" value="TETRAPYRROLE-BINDING PROTEIN, CHLOROPLASTIC"/>
    <property type="match status" value="1"/>
</dbReference>
<gene>
    <name evidence="2" type="ORF">V0288_21630</name>
</gene>
<dbReference type="PANTHER" id="PTHR34800:SF1">
    <property type="entry name" value="TETRAPYRROLE-BINDING PROTEIN, CHLOROPLASTIC"/>
    <property type="match status" value="1"/>
</dbReference>
<evidence type="ECO:0000313" key="3">
    <source>
        <dbReference type="Proteomes" id="UP001328733"/>
    </source>
</evidence>
<dbReference type="GO" id="GO:0046906">
    <property type="term" value="F:tetrapyrrole binding"/>
    <property type="evidence" value="ECO:0007669"/>
    <property type="project" value="TreeGrafter"/>
</dbReference>
<dbReference type="EMBL" id="JBAFSM010000058">
    <property type="protein sequence ID" value="MEG3439744.1"/>
    <property type="molecule type" value="Genomic_DNA"/>
</dbReference>
<evidence type="ECO:0000259" key="1">
    <source>
        <dbReference type="Pfam" id="PF05419"/>
    </source>
</evidence>
<name>A0AAW9QWY5_9CHRO</name>
<dbReference type="Gene3D" id="1.25.40.620">
    <property type="match status" value="1"/>
</dbReference>
<proteinExistence type="predicted"/>
<accession>A0AAW9QWY5</accession>
<dbReference type="Gene3D" id="1.10.10.1770">
    <property type="entry name" value="Gun4-like"/>
    <property type="match status" value="1"/>
</dbReference>
<dbReference type="Pfam" id="PF05419">
    <property type="entry name" value="GUN4"/>
    <property type="match status" value="1"/>
</dbReference>
<dbReference type="CDD" id="cd16383">
    <property type="entry name" value="GUN4"/>
    <property type="match status" value="1"/>
</dbReference>
<evidence type="ECO:0000313" key="2">
    <source>
        <dbReference type="EMBL" id="MEG3439744.1"/>
    </source>
</evidence>
<sequence>MATDYQPLEDLLQQQKWREADAETAGLMLQIANRTSEGWLRQEDINNFPREELRAMDRLWVKYSDGRFGFSVQQKIYQGLGGTSDYNVVAWNAFGDTVEWRVNNSWIHYQEATFDLKAPRGHLPFGWVRRGGARVRECLLSLVDTDDN</sequence>
<feature type="domain" description="GUN4-like" evidence="1">
    <location>
        <begin position="3"/>
        <end position="130"/>
    </location>
</feature>
<keyword evidence="3" id="KW-1185">Reference proteome</keyword>
<protein>
    <submittedName>
        <fullName evidence="2">GUN4 domain-containing protein</fullName>
    </submittedName>
</protein>
<dbReference type="Proteomes" id="UP001328733">
    <property type="component" value="Unassembled WGS sequence"/>
</dbReference>
<dbReference type="SUPFAM" id="SSF140869">
    <property type="entry name" value="GUN4-like"/>
    <property type="match status" value="1"/>
</dbReference>
<dbReference type="InterPro" id="IPR037215">
    <property type="entry name" value="GUN4-like_sf"/>
</dbReference>
<reference evidence="2 3" key="1">
    <citation type="submission" date="2024-01" db="EMBL/GenBank/DDBJ databases">
        <title>Genomic insights into the taxonomy and metabolism of the cyanobacterium Pannus brasiliensis CCIBt3594.</title>
        <authorList>
            <person name="Machado M."/>
            <person name="Botero N.B."/>
            <person name="Andreote A.P.D."/>
            <person name="Feitosa A.M.T."/>
            <person name="Popin R."/>
            <person name="Sivonen K."/>
            <person name="Fiore M.F."/>
        </authorList>
    </citation>
    <scope>NUCLEOTIDE SEQUENCE [LARGE SCALE GENOMIC DNA]</scope>
    <source>
        <strain evidence="2 3">CCIBt3594</strain>
    </source>
</reference>
<dbReference type="RefSeq" id="WP_332867223.1">
    <property type="nucleotide sequence ID" value="NZ_JBAFSM010000058.1"/>
</dbReference>
<comment type="caution">
    <text evidence="2">The sequence shown here is derived from an EMBL/GenBank/DDBJ whole genome shotgun (WGS) entry which is preliminary data.</text>
</comment>
<dbReference type="AlphaFoldDB" id="A0AAW9QWY5"/>
<organism evidence="2 3">
    <name type="scientific">Pannus brasiliensis CCIBt3594</name>
    <dbReference type="NCBI Taxonomy" id="1427578"/>
    <lineage>
        <taxon>Bacteria</taxon>
        <taxon>Bacillati</taxon>
        <taxon>Cyanobacteriota</taxon>
        <taxon>Cyanophyceae</taxon>
        <taxon>Oscillatoriophycideae</taxon>
        <taxon>Chroococcales</taxon>
        <taxon>Microcystaceae</taxon>
        <taxon>Pannus</taxon>
    </lineage>
</organism>
<dbReference type="InterPro" id="IPR008629">
    <property type="entry name" value="GUN4-like"/>
</dbReference>